<accession>C0K039</accession>
<proteinExistence type="predicted"/>
<dbReference type="EMBL" id="FJ529692">
    <property type="protein sequence ID" value="ACM91069.1"/>
    <property type="molecule type" value="Genomic_DNA"/>
</dbReference>
<keyword evidence="1" id="KW-0732">Signal</keyword>
<name>C0K039_9BACT</name>
<dbReference type="Gene3D" id="2.60.40.680">
    <property type="match status" value="1"/>
</dbReference>
<protein>
    <submittedName>
        <fullName evidence="2">Signal recognition particle protein</fullName>
    </submittedName>
</protein>
<feature type="chain" id="PRO_5002899548" evidence="1">
    <location>
        <begin position="21"/>
        <end position="241"/>
    </location>
</feature>
<evidence type="ECO:0000313" key="2">
    <source>
        <dbReference type="EMBL" id="ACM91069.1"/>
    </source>
</evidence>
<sequence length="241" mass="25279">MKIKALLFAAAAMVGISAFADGLPESTKLYVDPVEMDPGQTVYVALNLNNLDAAGLSAFGVDLIFPEGLTPVQFKLSEAGYTGNKSKYAFMHPELDEDAADLALAAQYTASARRLRMTAYDAEAEGLMFEAGDRAIVLFAVQADEAAKAITPGEYSVTMNNMMVSSPATVGISGSLADSSFTITVKGEDTPTAVTDINAKAVAGVKYYNLAGVESDQPFDGVNVVVTTYTDGTKAASKVIK</sequence>
<reference evidence="2" key="1">
    <citation type="submission" date="2008-11" db="EMBL/GenBank/DDBJ databases">
        <title>Isolation and characterization of a fructose-1,6-bisphosphatase in Bacteroides sp. from a rumen metagenomic library.</title>
        <authorList>
            <person name="Wang J."/>
            <person name="Liu K."/>
            <person name="Zhao S."/>
            <person name="Bu D."/>
            <person name="Li D."/>
            <person name="Yu P."/>
            <person name="Wei H."/>
            <person name="Zhou L."/>
        </authorList>
    </citation>
    <scope>NUCLEOTIDE SEQUENCE</scope>
</reference>
<feature type="signal peptide" evidence="1">
    <location>
        <begin position="1"/>
        <end position="20"/>
    </location>
</feature>
<evidence type="ECO:0000256" key="1">
    <source>
        <dbReference type="SAM" id="SignalP"/>
    </source>
</evidence>
<organism evidence="2">
    <name type="scientific">uncultured bacterium 34R1</name>
    <dbReference type="NCBI Taxonomy" id="581113"/>
    <lineage>
        <taxon>Bacteria</taxon>
        <taxon>environmental samples</taxon>
    </lineage>
</organism>
<dbReference type="AlphaFoldDB" id="C0K039"/>